<name>A0A378V241_MYCFO</name>
<feature type="region of interest" description="Disordered" evidence="1">
    <location>
        <begin position="1"/>
        <end position="130"/>
    </location>
</feature>
<dbReference type="Proteomes" id="UP000255389">
    <property type="component" value="Unassembled WGS sequence"/>
</dbReference>
<feature type="compositionally biased region" description="Basic and acidic residues" evidence="1">
    <location>
        <begin position="77"/>
        <end position="91"/>
    </location>
</feature>
<accession>A0A378V241</accession>
<sequence length="230" mass="24375">MVAADAAAGHDHRRRAELEFSDGVSRRGDPSGRVGGLQHRTADADNGTVGDDEFVDAVPVGEPHPRLPYQPAGEDVDDRRARSPGDVEARHRITVPQSPVTAALGPSDQGEGLQSPSTQPAAFLPGGEVDIGVRPLPRPVVLGPVEPGGAQPVLQRQFLTVADTEPALFGAVDEEQPAERPECLSTQVGGVFLVQDQHAMAPLDEFARGDQPGETRPHDNDIGVCHETQH</sequence>
<feature type="compositionally biased region" description="Basic and acidic residues" evidence="1">
    <location>
        <begin position="207"/>
        <end position="221"/>
    </location>
</feature>
<organism evidence="2 3">
    <name type="scientific">Mycolicibacterium fortuitum</name>
    <name type="common">Mycobacterium fortuitum</name>
    <dbReference type="NCBI Taxonomy" id="1766"/>
    <lineage>
        <taxon>Bacteria</taxon>
        <taxon>Bacillati</taxon>
        <taxon>Actinomycetota</taxon>
        <taxon>Actinomycetes</taxon>
        <taxon>Mycobacteriales</taxon>
        <taxon>Mycobacteriaceae</taxon>
        <taxon>Mycolicibacterium</taxon>
    </lineage>
</organism>
<feature type="compositionally biased region" description="Basic and acidic residues" evidence="1">
    <location>
        <begin position="8"/>
        <end position="30"/>
    </location>
</feature>
<dbReference type="AlphaFoldDB" id="A0A378V241"/>
<gene>
    <name evidence="2" type="ORF">NCTC1542_05953</name>
</gene>
<evidence type="ECO:0000313" key="2">
    <source>
        <dbReference type="EMBL" id="SUA04453.1"/>
    </source>
</evidence>
<proteinExistence type="predicted"/>
<evidence type="ECO:0000256" key="1">
    <source>
        <dbReference type="SAM" id="MobiDB-lite"/>
    </source>
</evidence>
<protein>
    <submittedName>
        <fullName evidence="2">Uncharacterized protein</fullName>
    </submittedName>
</protein>
<evidence type="ECO:0000313" key="3">
    <source>
        <dbReference type="Proteomes" id="UP000255389"/>
    </source>
</evidence>
<dbReference type="EMBL" id="UGQY01000004">
    <property type="protein sequence ID" value="SUA04453.1"/>
    <property type="molecule type" value="Genomic_DNA"/>
</dbReference>
<feature type="region of interest" description="Disordered" evidence="1">
    <location>
        <begin position="207"/>
        <end position="230"/>
    </location>
</feature>
<reference evidence="2 3" key="1">
    <citation type="submission" date="2018-06" db="EMBL/GenBank/DDBJ databases">
        <authorList>
            <consortium name="Pathogen Informatics"/>
            <person name="Doyle S."/>
        </authorList>
    </citation>
    <scope>NUCLEOTIDE SEQUENCE [LARGE SCALE GENOMIC DNA]</scope>
    <source>
        <strain evidence="2 3">NCTC1542</strain>
    </source>
</reference>